<dbReference type="InterPro" id="IPR018641">
    <property type="entry name" value="Trfase_1_rSAM/seldom-assoc"/>
</dbReference>
<dbReference type="AlphaFoldDB" id="A0A8I1AIM2"/>
<keyword evidence="1" id="KW-0808">Transferase</keyword>
<dbReference type="RefSeq" id="WP_182594439.1">
    <property type="nucleotide sequence ID" value="NZ_JAEDXF010000004.1"/>
</dbReference>
<dbReference type="Proteomes" id="UP000645612">
    <property type="component" value="Unassembled WGS sequence"/>
</dbReference>
<dbReference type="SUPFAM" id="SSF53448">
    <property type="entry name" value="Nucleotide-diphospho-sugar transferases"/>
    <property type="match status" value="1"/>
</dbReference>
<accession>A0A8I1AIM2</accession>
<name>A0A8I1AIM2_BURCE</name>
<dbReference type="InterPro" id="IPR029044">
    <property type="entry name" value="Nucleotide-diphossugar_trans"/>
</dbReference>
<comment type="caution">
    <text evidence="1">The sequence shown here is derived from an EMBL/GenBank/DDBJ whole genome shotgun (WGS) entry which is preliminary data.</text>
</comment>
<reference evidence="1" key="1">
    <citation type="submission" date="2020-12" db="EMBL/GenBank/DDBJ databases">
        <title>Burkholderia cepacia complex in Mexico.</title>
        <authorList>
            <person name="Estrada P."/>
        </authorList>
    </citation>
    <scope>NUCLEOTIDE SEQUENCE</scope>
    <source>
        <strain evidence="1">871</strain>
    </source>
</reference>
<dbReference type="PANTHER" id="PTHR36529">
    <property type="entry name" value="SLL1095 PROTEIN"/>
    <property type="match status" value="1"/>
</dbReference>
<dbReference type="Gene3D" id="3.90.550.10">
    <property type="entry name" value="Spore Coat Polysaccharide Biosynthesis Protein SpsA, Chain A"/>
    <property type="match status" value="1"/>
</dbReference>
<dbReference type="NCBIfam" id="TIGR04282">
    <property type="entry name" value="glyco_like_cofC"/>
    <property type="match status" value="1"/>
</dbReference>
<protein>
    <submittedName>
        <fullName evidence="1">TIGR04282 family arsenosugar biosynthesis glycosyltransferase</fullName>
    </submittedName>
</protein>
<dbReference type="GO" id="GO:0016740">
    <property type="term" value="F:transferase activity"/>
    <property type="evidence" value="ECO:0007669"/>
    <property type="project" value="UniProtKB-KW"/>
</dbReference>
<organism evidence="1 2">
    <name type="scientific">Burkholderia cepacia</name>
    <name type="common">Pseudomonas cepacia</name>
    <dbReference type="NCBI Taxonomy" id="292"/>
    <lineage>
        <taxon>Bacteria</taxon>
        <taxon>Pseudomonadati</taxon>
        <taxon>Pseudomonadota</taxon>
        <taxon>Betaproteobacteria</taxon>
        <taxon>Burkholderiales</taxon>
        <taxon>Burkholderiaceae</taxon>
        <taxon>Burkholderia</taxon>
        <taxon>Burkholderia cepacia complex</taxon>
    </lineage>
</organism>
<proteinExistence type="predicted"/>
<dbReference type="Pfam" id="PF09837">
    <property type="entry name" value="DUF2064"/>
    <property type="match status" value="1"/>
</dbReference>
<evidence type="ECO:0000313" key="1">
    <source>
        <dbReference type="EMBL" id="MBH9696120.1"/>
    </source>
</evidence>
<evidence type="ECO:0000313" key="2">
    <source>
        <dbReference type="Proteomes" id="UP000645612"/>
    </source>
</evidence>
<dbReference type="PANTHER" id="PTHR36529:SF1">
    <property type="entry name" value="GLYCOSYLTRANSFERASE"/>
    <property type="match status" value="1"/>
</dbReference>
<sequence length="205" mass="22185">MSSIRIVIFAKAPLAGLAKTRLIPALGEQGSARLAQRMLRHTVAEALAADVGEIELCVTPEPGAQQWRPFRDPEWPVAWQAQGDGDLGERLARATRRGVLDGRAVLLIGTDCPFLAAERLREAATQLVSKDAVIIPSADGGYVLLGLKTFNPSVFRGIAWSTDSVAFDTLCRIGVLQWSVAQLPMLCDIDEPADLAALPQDWCVR</sequence>
<dbReference type="EMBL" id="JAEDXG010000004">
    <property type="protein sequence ID" value="MBH9696120.1"/>
    <property type="molecule type" value="Genomic_DNA"/>
</dbReference>
<gene>
    <name evidence="1" type="ORF">JAO13_06650</name>
</gene>